<evidence type="ECO:0000313" key="16">
    <source>
        <dbReference type="EMBL" id="KUJ13480.1"/>
    </source>
</evidence>
<organism evidence="16 17">
    <name type="scientific">Mollisia scopiformis</name>
    <name type="common">Conifer needle endophyte fungus</name>
    <name type="synonym">Phialocephala scopiformis</name>
    <dbReference type="NCBI Taxonomy" id="149040"/>
    <lineage>
        <taxon>Eukaryota</taxon>
        <taxon>Fungi</taxon>
        <taxon>Dikarya</taxon>
        <taxon>Ascomycota</taxon>
        <taxon>Pezizomycotina</taxon>
        <taxon>Leotiomycetes</taxon>
        <taxon>Helotiales</taxon>
        <taxon>Mollisiaceae</taxon>
        <taxon>Mollisia</taxon>
    </lineage>
</organism>
<keyword evidence="5" id="KW-0963">Cytoplasm</keyword>
<evidence type="ECO:0000256" key="10">
    <source>
        <dbReference type="ARBA" id="ARBA00023054"/>
    </source>
</evidence>
<evidence type="ECO:0000256" key="8">
    <source>
        <dbReference type="ARBA" id="ARBA00022776"/>
    </source>
</evidence>
<name>A0A194WZV8_MOLSC</name>
<evidence type="ECO:0000313" key="17">
    <source>
        <dbReference type="Proteomes" id="UP000070700"/>
    </source>
</evidence>
<feature type="compositionally biased region" description="Low complexity" evidence="14">
    <location>
        <begin position="295"/>
        <end position="307"/>
    </location>
</feature>
<dbReference type="GeneID" id="28820698"/>
<evidence type="ECO:0000256" key="13">
    <source>
        <dbReference type="SAM" id="Coils"/>
    </source>
</evidence>
<feature type="compositionally biased region" description="Low complexity" evidence="14">
    <location>
        <begin position="264"/>
        <end position="281"/>
    </location>
</feature>
<evidence type="ECO:0000256" key="1">
    <source>
        <dbReference type="ARBA" id="ARBA00004114"/>
    </source>
</evidence>
<dbReference type="KEGG" id="psco:LY89DRAFT_622363"/>
<dbReference type="PANTHER" id="PTHR18916">
    <property type="entry name" value="DYNACTIN 1-RELATED MICROTUBULE-BINDING"/>
    <property type="match status" value="1"/>
</dbReference>
<evidence type="ECO:0000256" key="6">
    <source>
        <dbReference type="ARBA" id="ARBA00022618"/>
    </source>
</evidence>
<feature type="coiled-coil region" evidence="13">
    <location>
        <begin position="1063"/>
        <end position="1114"/>
    </location>
</feature>
<dbReference type="InterPro" id="IPR000938">
    <property type="entry name" value="CAP-Gly_domain"/>
</dbReference>
<feature type="domain" description="CAP-Gly" evidence="15">
    <location>
        <begin position="24"/>
        <end position="66"/>
    </location>
</feature>
<keyword evidence="9" id="KW-0243">Dynein</keyword>
<evidence type="ECO:0000256" key="12">
    <source>
        <dbReference type="ARBA" id="ARBA00023306"/>
    </source>
</evidence>
<keyword evidence="11" id="KW-0206">Cytoskeleton</keyword>
<comment type="similarity">
    <text evidence="4">Belongs to the dynactin 150 kDa subunit family.</text>
</comment>
<keyword evidence="17" id="KW-1185">Reference proteome</keyword>
<protein>
    <recommendedName>
        <fullName evidence="15">CAP-Gly domain-containing protein</fullName>
    </recommendedName>
</protein>
<feature type="compositionally biased region" description="Polar residues" evidence="14">
    <location>
        <begin position="134"/>
        <end position="184"/>
    </location>
</feature>
<dbReference type="PROSITE" id="PS00845">
    <property type="entry name" value="CAP_GLY_1"/>
    <property type="match status" value="1"/>
</dbReference>
<evidence type="ECO:0000259" key="15">
    <source>
        <dbReference type="PROSITE" id="PS50245"/>
    </source>
</evidence>
<dbReference type="SUPFAM" id="SSF74924">
    <property type="entry name" value="Cap-Gly domain"/>
    <property type="match status" value="1"/>
</dbReference>
<feature type="compositionally biased region" description="Polar residues" evidence="14">
    <location>
        <begin position="239"/>
        <end position="248"/>
    </location>
</feature>
<evidence type="ECO:0000256" key="9">
    <source>
        <dbReference type="ARBA" id="ARBA00023017"/>
    </source>
</evidence>
<sequence>MSELAVGQTVQLNDGRIALVRYVGTTDFADGEWVGVELEDDSGKNDGSVKGVAYFDCELNHGMFLRPKAATIIEQAQAPAKPTNGAAKKPARPSSVGGAGLGRRMSSVPDPAGGKRASMNAASPSPATRRPSSMLRSPTKSPTKQLSAATSGASTPRTGTPSNTRNPSVSLSKSRPSVGGSRTSMGPPAKPASATARPSLSGGIGVANRTSAPPSRTTSGRMSLAPRPRLKPGERVGSIGSQLSSGQASEGEGQDNGEEDRGASPVKSDPSDSLSPKPMSPVLSRTSAADRTRGSPSSSRSNASPSAQRTAGSSTAASREIEDLKTKLRLMDKKRMEDRDKLKALDKVQADRDKFEGIIQKLQTKYQPQQQEITDLRKQLKEVQTRFESVENMQAEHDIVVEMATLDREMAEETAEVLKTELEALKLKVEELELEVEVLREENAELSTEMSPEEKTSQGWLQMERNNERLREALIRLRDMSQQTESELRDEIKSLEEDLRDFGSVKEHYDTVKEKLAQSEAAIEDLRQQLDNALGAEDMIEELTDRNMSMNEQIEELKATIEDLEALKELNDELEINHVETEKEMQEDIDFKDSIITEQARRAAQQEETMEDMEYTLSRFRELVTNLQTDLEDIRASHAVTETESEQLNSRSRAMMDLNMKLQVSAAKTQVKTIDLELRRLDAQEASEHLAIVQLFLPEAFHADRDSVLALLRFKRVGFKANLIHGFVKERVNGSPPVGHEDDLFAGCDVLDKLSWVSAMCDRFVNGISHCTTEEFAKYEGALYELEPVERALNGWIDGLRRDELKEKQCASELQRTIALMSHLAEVHIPPGLASYADEVHMRTLVMQSHLENAAAAIAATRTMVQNIIPSQGDEDELAQHFSRKTDAAITNTRSAKVVIGKAVRALEDLKTRSLSLTPDTIQTFDQCETATEELAKFARHIGDDLYVLLHEEGRVEPFTYLEVQSTVHRTTTSLFASSESDLFSTYSNKLRTLTASLIDLAALASDLEMTQEFERASAPWVLRSQDLKSSKTVPIDAEEEMRRLKDDNHERARLIAMKDQTLEEAGVKIELLESRMRDATKKNERINELEKKIENAKRREAELAESIESQNRELTILDADREKWKKVAEDTKALGIAAPGSKAGQERAVATAREMEALKTEITSLQAAVRFLREDNRRARLRETPNLDFLEAPLIPPKTKEEERKDLVLAEGQDVLNELLNLTSTAKVYDLSAMPKDKLAWRPAKTTPKYHVAKQREDYEGWSSWKDSVVLKARVLAERDANRGLDKTMKASMAAKVQLRIPDLERKGIRVGGEVEIVDPDEFEDFRGRLGFV</sequence>
<dbReference type="GO" id="GO:0000743">
    <property type="term" value="P:nuclear migration involved in conjugation with cellular fusion"/>
    <property type="evidence" value="ECO:0007669"/>
    <property type="project" value="TreeGrafter"/>
</dbReference>
<dbReference type="GO" id="GO:0005814">
    <property type="term" value="C:centriole"/>
    <property type="evidence" value="ECO:0007669"/>
    <property type="project" value="UniProtKB-SubCell"/>
</dbReference>
<dbReference type="Proteomes" id="UP000070700">
    <property type="component" value="Unassembled WGS sequence"/>
</dbReference>
<dbReference type="OrthoDB" id="2130750at2759"/>
<gene>
    <name evidence="16" type="ORF">LY89DRAFT_622363</name>
</gene>
<feature type="compositionally biased region" description="Polar residues" evidence="14">
    <location>
        <begin position="208"/>
        <end position="221"/>
    </location>
</feature>
<evidence type="ECO:0000256" key="5">
    <source>
        <dbReference type="ARBA" id="ARBA00022490"/>
    </source>
</evidence>
<comment type="subcellular location">
    <subcellularLocation>
        <location evidence="3">Cytoplasm</location>
        <location evidence="3">Cell cortex</location>
    </subcellularLocation>
    <subcellularLocation>
        <location evidence="1">Cytoplasm</location>
        <location evidence="1">Cytoskeleton</location>
        <location evidence="1">Microtubule organizing center</location>
        <location evidence="1">Centrosome</location>
        <location evidence="1">Centriole</location>
    </subcellularLocation>
    <subcellularLocation>
        <location evidence="2">Cytoplasm</location>
        <location evidence="2">Cytoskeleton</location>
        <location evidence="2">Spindle</location>
    </subcellularLocation>
</comment>
<keyword evidence="12" id="KW-0131">Cell cycle</keyword>
<dbReference type="GO" id="GO:0005874">
    <property type="term" value="C:microtubule"/>
    <property type="evidence" value="ECO:0007669"/>
    <property type="project" value="UniProtKB-KW"/>
</dbReference>
<dbReference type="GO" id="GO:0051286">
    <property type="term" value="C:cell tip"/>
    <property type="evidence" value="ECO:0007669"/>
    <property type="project" value="TreeGrafter"/>
</dbReference>
<evidence type="ECO:0000256" key="7">
    <source>
        <dbReference type="ARBA" id="ARBA00022701"/>
    </source>
</evidence>
<dbReference type="GO" id="GO:0000132">
    <property type="term" value="P:establishment of mitotic spindle orientation"/>
    <property type="evidence" value="ECO:0007669"/>
    <property type="project" value="TreeGrafter"/>
</dbReference>
<dbReference type="PROSITE" id="PS50245">
    <property type="entry name" value="CAP_GLY_2"/>
    <property type="match status" value="1"/>
</dbReference>
<dbReference type="SMART" id="SM01052">
    <property type="entry name" value="CAP_GLY"/>
    <property type="match status" value="1"/>
</dbReference>
<dbReference type="InParanoid" id="A0A194WZV8"/>
<dbReference type="RefSeq" id="XP_018067835.1">
    <property type="nucleotide sequence ID" value="XM_018210972.1"/>
</dbReference>
<dbReference type="GO" id="GO:0005819">
    <property type="term" value="C:spindle"/>
    <property type="evidence" value="ECO:0007669"/>
    <property type="project" value="UniProtKB-SubCell"/>
</dbReference>
<dbReference type="PANTHER" id="PTHR18916:SF6">
    <property type="entry name" value="DYNACTIN SUBUNIT 1"/>
    <property type="match status" value="1"/>
</dbReference>
<dbReference type="GO" id="GO:0030286">
    <property type="term" value="C:dynein complex"/>
    <property type="evidence" value="ECO:0007669"/>
    <property type="project" value="UniProtKB-KW"/>
</dbReference>
<feature type="coiled-coil region" evidence="13">
    <location>
        <begin position="1149"/>
        <end position="1183"/>
    </location>
</feature>
<dbReference type="InterPro" id="IPR022157">
    <property type="entry name" value="Dynactin"/>
</dbReference>
<evidence type="ECO:0000256" key="3">
    <source>
        <dbReference type="ARBA" id="ARBA00004544"/>
    </source>
</evidence>
<reference evidence="16 17" key="1">
    <citation type="submission" date="2015-10" db="EMBL/GenBank/DDBJ databases">
        <title>Full genome of DAOMC 229536 Phialocephala scopiformis, a fungal endophyte of spruce producing the potent anti-insectan compound rugulosin.</title>
        <authorList>
            <consortium name="DOE Joint Genome Institute"/>
            <person name="Walker A.K."/>
            <person name="Frasz S.L."/>
            <person name="Seifert K.A."/>
            <person name="Miller J.D."/>
            <person name="Mondo S.J."/>
            <person name="Labutti K."/>
            <person name="Lipzen A."/>
            <person name="Dockter R."/>
            <person name="Kennedy M."/>
            <person name="Grigoriev I.V."/>
            <person name="Spatafora J.W."/>
        </authorList>
    </citation>
    <scope>NUCLEOTIDE SEQUENCE [LARGE SCALE GENOMIC DNA]</scope>
    <source>
        <strain evidence="16 17">CBS 120377</strain>
    </source>
</reference>
<keyword evidence="7" id="KW-0493">Microtubule</keyword>
<evidence type="ECO:0000256" key="2">
    <source>
        <dbReference type="ARBA" id="ARBA00004186"/>
    </source>
</evidence>
<dbReference type="Gene3D" id="2.30.30.190">
    <property type="entry name" value="CAP Gly-rich-like domain"/>
    <property type="match status" value="1"/>
</dbReference>
<feature type="compositionally biased region" description="Low complexity" evidence="14">
    <location>
        <begin position="121"/>
        <end position="133"/>
    </location>
</feature>
<evidence type="ECO:0000256" key="11">
    <source>
        <dbReference type="ARBA" id="ARBA00023212"/>
    </source>
</evidence>
<feature type="coiled-coil region" evidence="13">
    <location>
        <begin position="345"/>
        <end position="584"/>
    </location>
</feature>
<dbReference type="GO" id="GO:0005816">
    <property type="term" value="C:spindle pole body"/>
    <property type="evidence" value="ECO:0007669"/>
    <property type="project" value="TreeGrafter"/>
</dbReference>
<accession>A0A194WZV8</accession>
<dbReference type="GO" id="GO:0051301">
    <property type="term" value="P:cell division"/>
    <property type="evidence" value="ECO:0007669"/>
    <property type="project" value="UniProtKB-KW"/>
</dbReference>
<keyword evidence="8" id="KW-0498">Mitosis</keyword>
<dbReference type="Pfam" id="PF01302">
    <property type="entry name" value="CAP_GLY"/>
    <property type="match status" value="1"/>
</dbReference>
<evidence type="ECO:0000256" key="14">
    <source>
        <dbReference type="SAM" id="MobiDB-lite"/>
    </source>
</evidence>
<feature type="region of interest" description="Disordered" evidence="14">
    <location>
        <begin position="78"/>
        <end position="322"/>
    </location>
</feature>
<keyword evidence="10 13" id="KW-0175">Coiled coil</keyword>
<evidence type="ECO:0000256" key="4">
    <source>
        <dbReference type="ARBA" id="ARBA00011010"/>
    </source>
</evidence>
<proteinExistence type="inferred from homology"/>
<dbReference type="Pfam" id="PF12455">
    <property type="entry name" value="Dynactin"/>
    <property type="match status" value="1"/>
</dbReference>
<dbReference type="InterPro" id="IPR036859">
    <property type="entry name" value="CAP-Gly_dom_sf"/>
</dbReference>
<dbReference type="EMBL" id="KQ947422">
    <property type="protein sequence ID" value="KUJ13480.1"/>
    <property type="molecule type" value="Genomic_DNA"/>
</dbReference>
<feature type="compositionally biased region" description="Polar residues" evidence="14">
    <location>
        <begin position="308"/>
        <end position="317"/>
    </location>
</feature>
<dbReference type="STRING" id="149040.A0A194WZV8"/>
<keyword evidence="6" id="KW-0132">Cell division</keyword>